<sequence>MWRAAAYLRTMTEPAWHALHETACARGESTYRDPDTGYMVFTRLAHLKRGKCCGSACRHCPYGHEAVPNRG</sequence>
<proteinExistence type="predicted"/>
<reference evidence="1 2" key="1">
    <citation type="submission" date="2016-06" db="EMBL/GenBank/DDBJ databases">
        <title>Genome sequence of Porphyrobacter dokdonensis DSW-74.</title>
        <authorList>
            <person name="Kim J.F."/>
            <person name="Song J.Y."/>
        </authorList>
    </citation>
    <scope>NUCLEOTIDE SEQUENCE [LARGE SCALE GENOMIC DNA]</scope>
    <source>
        <strain evidence="1 2">DSW-74</strain>
    </source>
</reference>
<evidence type="ECO:0000313" key="1">
    <source>
        <dbReference type="EMBL" id="OBV10888.1"/>
    </source>
</evidence>
<protein>
    <submittedName>
        <fullName evidence="1">Uncharacterized protein</fullName>
    </submittedName>
</protein>
<name>A0A1A7BEC8_9SPHN</name>
<gene>
    <name evidence="1" type="ORF">I603_2101</name>
</gene>
<dbReference type="AlphaFoldDB" id="A0A1A7BEC8"/>
<keyword evidence="2" id="KW-1185">Reference proteome</keyword>
<dbReference type="Pfam" id="PF17653">
    <property type="entry name" value="DUF5522"/>
    <property type="match status" value="1"/>
</dbReference>
<accession>A0A1A7BEC8</accession>
<dbReference type="InterPro" id="IPR040807">
    <property type="entry name" value="DUF5522"/>
</dbReference>
<dbReference type="STRING" id="1300349.I603_2101"/>
<dbReference type="EMBL" id="LZYB01000004">
    <property type="protein sequence ID" value="OBV10888.1"/>
    <property type="molecule type" value="Genomic_DNA"/>
</dbReference>
<organism evidence="1 2">
    <name type="scientific">Erythrobacter dokdonensis DSW-74</name>
    <dbReference type="NCBI Taxonomy" id="1300349"/>
    <lineage>
        <taxon>Bacteria</taxon>
        <taxon>Pseudomonadati</taxon>
        <taxon>Pseudomonadota</taxon>
        <taxon>Alphaproteobacteria</taxon>
        <taxon>Sphingomonadales</taxon>
        <taxon>Erythrobacteraceae</taxon>
        <taxon>Erythrobacter/Porphyrobacter group</taxon>
        <taxon>Erythrobacter</taxon>
    </lineage>
</organism>
<dbReference type="Proteomes" id="UP000092484">
    <property type="component" value="Unassembled WGS sequence"/>
</dbReference>
<evidence type="ECO:0000313" key="2">
    <source>
        <dbReference type="Proteomes" id="UP000092484"/>
    </source>
</evidence>
<dbReference type="PANTHER" id="PTHR21037">
    <property type="entry name" value="39S RIBOSOMAL PROTEIN L14, MITOCHONDRIAL"/>
    <property type="match status" value="1"/>
</dbReference>
<dbReference type="PANTHER" id="PTHR21037:SF2">
    <property type="entry name" value="SIMILAR TO NOVEL PROTEIN"/>
    <property type="match status" value="1"/>
</dbReference>
<comment type="caution">
    <text evidence="1">The sequence shown here is derived from an EMBL/GenBank/DDBJ whole genome shotgun (WGS) entry which is preliminary data.</text>
</comment>